<organism evidence="2 3">
    <name type="scientific">Candidatus Kaiserbacteria bacterium RIFCSPLOWO2_01_FULL_53_17</name>
    <dbReference type="NCBI Taxonomy" id="1798511"/>
    <lineage>
        <taxon>Bacteria</taxon>
        <taxon>Candidatus Kaiseribacteriota</taxon>
    </lineage>
</organism>
<gene>
    <name evidence="2" type="ORF">A3A38_00215</name>
</gene>
<dbReference type="GO" id="GO:0016853">
    <property type="term" value="F:isomerase activity"/>
    <property type="evidence" value="ECO:0007669"/>
    <property type="project" value="UniProtKB-KW"/>
</dbReference>
<accession>A0A1F6EGC3</accession>
<sequence>MKKARKAKKTSYHEHIHGYLNEVKLIAEQIDREAINDMINILSDVRDKKGRLFILGVGGSAANASHAVNDFRKIGHIEAYTPVDNVAELSARTNDDGWESVFARWLERSGIRKEDAVLVFSVGGGNAEKNISANIVHALDVAKGAGARIMGIVSRDGGYTAEMADACVIVPVVNPDNVTAHAESWQAVIWHAMVLHPQFKRIEATWESIQKS</sequence>
<dbReference type="InterPro" id="IPR001347">
    <property type="entry name" value="SIS_dom"/>
</dbReference>
<dbReference type="CDD" id="cd05006">
    <property type="entry name" value="SIS_GmhA"/>
    <property type="match status" value="1"/>
</dbReference>
<dbReference type="InterPro" id="IPR050099">
    <property type="entry name" value="SIS_GmhA/DiaA_subfam"/>
</dbReference>
<dbReference type="Gene3D" id="3.40.50.10490">
    <property type="entry name" value="Glucose-6-phosphate isomerase like protein, domain 1"/>
    <property type="match status" value="1"/>
</dbReference>
<evidence type="ECO:0000259" key="1">
    <source>
        <dbReference type="PROSITE" id="PS51464"/>
    </source>
</evidence>
<keyword evidence="2" id="KW-0413">Isomerase</keyword>
<dbReference type="PROSITE" id="PS51464">
    <property type="entry name" value="SIS"/>
    <property type="match status" value="1"/>
</dbReference>
<dbReference type="GO" id="GO:0097367">
    <property type="term" value="F:carbohydrate derivative binding"/>
    <property type="evidence" value="ECO:0007669"/>
    <property type="project" value="InterPro"/>
</dbReference>
<reference evidence="2 3" key="1">
    <citation type="journal article" date="2016" name="Nat. Commun.">
        <title>Thousands of microbial genomes shed light on interconnected biogeochemical processes in an aquifer system.</title>
        <authorList>
            <person name="Anantharaman K."/>
            <person name="Brown C.T."/>
            <person name="Hug L.A."/>
            <person name="Sharon I."/>
            <person name="Castelle C.J."/>
            <person name="Probst A.J."/>
            <person name="Thomas B.C."/>
            <person name="Singh A."/>
            <person name="Wilkins M.J."/>
            <person name="Karaoz U."/>
            <person name="Brodie E.L."/>
            <person name="Williams K.H."/>
            <person name="Hubbard S.S."/>
            <person name="Banfield J.F."/>
        </authorList>
    </citation>
    <scope>NUCLEOTIDE SEQUENCE [LARGE SCALE GENOMIC DNA]</scope>
</reference>
<name>A0A1F6EGC3_9BACT</name>
<dbReference type="EMBL" id="MFLY01000036">
    <property type="protein sequence ID" value="OGG72689.1"/>
    <property type="molecule type" value="Genomic_DNA"/>
</dbReference>
<dbReference type="GO" id="GO:1901135">
    <property type="term" value="P:carbohydrate derivative metabolic process"/>
    <property type="evidence" value="ECO:0007669"/>
    <property type="project" value="InterPro"/>
</dbReference>
<dbReference type="InterPro" id="IPR035461">
    <property type="entry name" value="GmhA/DiaA"/>
</dbReference>
<dbReference type="Pfam" id="PF13580">
    <property type="entry name" value="SIS_2"/>
    <property type="match status" value="1"/>
</dbReference>
<dbReference type="SUPFAM" id="SSF53697">
    <property type="entry name" value="SIS domain"/>
    <property type="match status" value="1"/>
</dbReference>
<dbReference type="PANTHER" id="PTHR30390">
    <property type="entry name" value="SEDOHEPTULOSE 7-PHOSPHATE ISOMERASE / DNAA INITIATOR-ASSOCIATING FACTOR FOR REPLICATION INITIATION"/>
    <property type="match status" value="1"/>
</dbReference>
<dbReference type="Proteomes" id="UP000177306">
    <property type="component" value="Unassembled WGS sequence"/>
</dbReference>
<protein>
    <submittedName>
        <fullName evidence="2">Sugar isomerase</fullName>
    </submittedName>
</protein>
<feature type="domain" description="SIS" evidence="1">
    <location>
        <begin position="41"/>
        <end position="197"/>
    </location>
</feature>
<dbReference type="InterPro" id="IPR046348">
    <property type="entry name" value="SIS_dom_sf"/>
</dbReference>
<evidence type="ECO:0000313" key="3">
    <source>
        <dbReference type="Proteomes" id="UP000177306"/>
    </source>
</evidence>
<proteinExistence type="predicted"/>
<dbReference type="AlphaFoldDB" id="A0A1F6EGC3"/>
<evidence type="ECO:0000313" key="2">
    <source>
        <dbReference type="EMBL" id="OGG72689.1"/>
    </source>
</evidence>
<comment type="caution">
    <text evidence="2">The sequence shown here is derived from an EMBL/GenBank/DDBJ whole genome shotgun (WGS) entry which is preliminary data.</text>
</comment>
<dbReference type="PANTHER" id="PTHR30390:SF6">
    <property type="entry name" value="DNAA INITIATOR-ASSOCIATING PROTEIN DIAA"/>
    <property type="match status" value="1"/>
</dbReference>